<sequence>MVNSDNAIKSEADGLMTVDISGRLLIWGVRVVAHSRRLGRASVGDLRQVYEQFKVADAVHSLEAMLDVFARTARAPVELHASGCRCVSLSECRLLQAVAAVQYGCFDIARRRFEQWLPPSAASWIMGPACGFGRIFANAGLMLPIQDADDTERQATMAMRSWQVGSLTLH</sequence>
<evidence type="ECO:0000313" key="2">
    <source>
        <dbReference type="Proteomes" id="UP001314635"/>
    </source>
</evidence>
<dbReference type="EMBL" id="JAFCLK010000026">
    <property type="protein sequence ID" value="MBR1139062.1"/>
    <property type="molecule type" value="Genomic_DNA"/>
</dbReference>
<reference evidence="2" key="1">
    <citation type="journal article" date="2021" name="ISME J.">
        <title>Evolutionary origin and ecological implication of a unique nif island in free-living Bradyrhizobium lineages.</title>
        <authorList>
            <person name="Tao J."/>
        </authorList>
    </citation>
    <scope>NUCLEOTIDE SEQUENCE [LARGE SCALE GENOMIC DNA]</scope>
    <source>
        <strain evidence="2">SZCCT0094</strain>
    </source>
</reference>
<comment type="caution">
    <text evidence="1">The sequence shown here is derived from an EMBL/GenBank/DDBJ whole genome shotgun (WGS) entry which is preliminary data.</text>
</comment>
<proteinExistence type="predicted"/>
<organism evidence="1 2">
    <name type="scientific">Bradyrhizobium denitrificans</name>
    <dbReference type="NCBI Taxonomy" id="2734912"/>
    <lineage>
        <taxon>Bacteria</taxon>
        <taxon>Pseudomonadati</taxon>
        <taxon>Pseudomonadota</taxon>
        <taxon>Alphaproteobacteria</taxon>
        <taxon>Hyphomicrobiales</taxon>
        <taxon>Nitrobacteraceae</taxon>
        <taxon>Bradyrhizobium</taxon>
    </lineage>
</organism>
<name>A0ABS5GCI9_9BRAD</name>
<accession>A0ABS5GCI9</accession>
<protein>
    <submittedName>
        <fullName evidence="1">Uncharacterized protein</fullName>
    </submittedName>
</protein>
<dbReference type="Proteomes" id="UP001314635">
    <property type="component" value="Unassembled WGS sequence"/>
</dbReference>
<evidence type="ECO:0000313" key="1">
    <source>
        <dbReference type="EMBL" id="MBR1139062.1"/>
    </source>
</evidence>
<keyword evidence="2" id="KW-1185">Reference proteome</keyword>
<gene>
    <name evidence="1" type="ORF">JQ619_25200</name>
</gene>
<dbReference type="RefSeq" id="WP_172236701.1">
    <property type="nucleotide sequence ID" value="NZ_JABFDP010000011.1"/>
</dbReference>